<dbReference type="Proteomes" id="UP000593571">
    <property type="component" value="Unassembled WGS sequence"/>
</dbReference>
<gene>
    <name evidence="1" type="ORF">HJG63_004979</name>
</gene>
<evidence type="ECO:0000313" key="2">
    <source>
        <dbReference type="Proteomes" id="UP000593571"/>
    </source>
</evidence>
<dbReference type="AlphaFoldDB" id="A0A7J8G7R7"/>
<dbReference type="EMBL" id="JACASE010000006">
    <property type="protein sequence ID" value="KAF6455997.1"/>
    <property type="molecule type" value="Genomic_DNA"/>
</dbReference>
<accession>A0A7J8G7R7</accession>
<comment type="caution">
    <text evidence="1">The sequence shown here is derived from an EMBL/GenBank/DDBJ whole genome shotgun (WGS) entry which is preliminary data.</text>
</comment>
<reference evidence="1 2" key="1">
    <citation type="journal article" date="2020" name="Nature">
        <title>Six reference-quality genomes reveal evolution of bat adaptations.</title>
        <authorList>
            <person name="Jebb D."/>
            <person name="Huang Z."/>
            <person name="Pippel M."/>
            <person name="Hughes G.M."/>
            <person name="Lavrichenko K."/>
            <person name="Devanna P."/>
            <person name="Winkler S."/>
            <person name="Jermiin L.S."/>
            <person name="Skirmuntt E.C."/>
            <person name="Katzourakis A."/>
            <person name="Burkitt-Gray L."/>
            <person name="Ray D.A."/>
            <person name="Sullivan K.A.M."/>
            <person name="Roscito J.G."/>
            <person name="Kirilenko B.M."/>
            <person name="Davalos L.M."/>
            <person name="Corthals A.P."/>
            <person name="Power M.L."/>
            <person name="Jones G."/>
            <person name="Ransome R.D."/>
            <person name="Dechmann D.K.N."/>
            <person name="Locatelli A.G."/>
            <person name="Puechmaille S.J."/>
            <person name="Fedrigo O."/>
            <person name="Jarvis E.D."/>
            <person name="Hiller M."/>
            <person name="Vernes S.C."/>
            <person name="Myers E.W."/>
            <person name="Teeling E.C."/>
        </authorList>
    </citation>
    <scope>NUCLEOTIDE SEQUENCE [LARGE SCALE GENOMIC DNA]</scope>
    <source>
        <strain evidence="1">MRouAeg1</strain>
        <tissue evidence="1">Muscle</tissue>
    </source>
</reference>
<organism evidence="1 2">
    <name type="scientific">Rousettus aegyptiacus</name>
    <name type="common">Egyptian fruit bat</name>
    <name type="synonym">Pteropus aegyptiacus</name>
    <dbReference type="NCBI Taxonomy" id="9407"/>
    <lineage>
        <taxon>Eukaryota</taxon>
        <taxon>Metazoa</taxon>
        <taxon>Chordata</taxon>
        <taxon>Craniata</taxon>
        <taxon>Vertebrata</taxon>
        <taxon>Euteleostomi</taxon>
        <taxon>Mammalia</taxon>
        <taxon>Eutheria</taxon>
        <taxon>Laurasiatheria</taxon>
        <taxon>Chiroptera</taxon>
        <taxon>Yinpterochiroptera</taxon>
        <taxon>Pteropodoidea</taxon>
        <taxon>Pteropodidae</taxon>
        <taxon>Rousettinae</taxon>
        <taxon>Rousettus</taxon>
    </lineage>
</organism>
<name>A0A7J8G7R7_ROUAE</name>
<protein>
    <submittedName>
        <fullName evidence="1">Fas binding factor 1</fullName>
    </submittedName>
</protein>
<evidence type="ECO:0000313" key="1">
    <source>
        <dbReference type="EMBL" id="KAF6455997.1"/>
    </source>
</evidence>
<sequence length="138" mass="15244">MAPKTKKGLKGVFSCCLTGSSESFRKKQGMGLGKKVLLIGPRIRKCTAGVAGGEGAQAPLMTSLVTSWGMQRHYLRSLSNWHHVLEITQVELRRSLLPGLEKSPSGKTTPSAPWQAWQELMPRFPTSQKQTRRPCSRP</sequence>
<proteinExistence type="predicted"/>
<keyword evidence="2" id="KW-1185">Reference proteome</keyword>